<dbReference type="InterPro" id="IPR008042">
    <property type="entry name" value="Retrotrans_Pao"/>
</dbReference>
<reference evidence="8 9" key="1">
    <citation type="submission" date="2019-08" db="EMBL/GenBank/DDBJ databases">
        <title>Whole genome of Aphis craccivora.</title>
        <authorList>
            <person name="Voronova N.V."/>
            <person name="Shulinski R.S."/>
            <person name="Bandarenka Y.V."/>
            <person name="Zhorov D.G."/>
            <person name="Warner D."/>
        </authorList>
    </citation>
    <scope>NUCLEOTIDE SEQUENCE [LARGE SCALE GENOMIC DNA]</scope>
    <source>
        <strain evidence="8">180601</strain>
        <tissue evidence="8">Whole Body</tissue>
    </source>
</reference>
<keyword evidence="9" id="KW-1185">Reference proteome</keyword>
<dbReference type="GO" id="GO:0006508">
    <property type="term" value="P:proteolysis"/>
    <property type="evidence" value="ECO:0007669"/>
    <property type="project" value="InterPro"/>
</dbReference>
<evidence type="ECO:0000256" key="5">
    <source>
        <dbReference type="ARBA" id="ARBA00022801"/>
    </source>
</evidence>
<evidence type="ECO:0000256" key="4">
    <source>
        <dbReference type="ARBA" id="ARBA00022759"/>
    </source>
</evidence>
<dbReference type="InterPro" id="IPR043502">
    <property type="entry name" value="DNA/RNA_pol_sf"/>
</dbReference>
<sequence length="1454" mass="163027">LYEASISHTQLPTLDHLLDFVSQRCKILENIGTATDNAEHNVKSATKKGKGSVPVKHSLAATSNNTTKCGFCEHDHPLYRCFTFKQKPVTARRKFVSTNGICFICLKSGHPAKSCTSMFKCRSCGGKHSTLLHLENMKATSTSEAEGPTEEIKTSVTDNTAKFSGTARTETTVILGTAIVRVRNSSGELQTVRVLLDSGSQISAITLGCVTRLGLKRIKSRMEVTGLSQQPVTKVKGVTKCNFMPLHAEGPQFCASNVVILTHITTQLPSDKLPTAVRDRYQHLVLADPEFDVPGPIDMLIGSDLYPHVLQSKADIIHSTGLPSAMSTHLGWIVVGALDESPTSPMVSLSVRSTPEIEGLLQKFWTIEEPDIPDTLTTEDEQCEVWFQKSTTRDVSGRFVVSLPFRSSVRALSEPLTNQTAVVQGGSPDDLGSSRSMALNRLYNLERRLARDAELYTAYRKFMDDYINLGHMKLASVPGKYFIPHHAVVKHEEKGLKIRVVFDASAKSTSGRSLNDCLCTGPKLQTEISDVLLRSRFYRYIFIANIAKMYRQIRLREEDCVYQHILWRRSPEEEVQEYQLLTVTYGVNSAPYLALRCLHQLDLEDGADFPQAKGLLTCNTYVDDIVAGANSVEDLLAVQKDLVNLLQRGEFELKKWASNCDAVLRCIPIEDQAIELTFTPTEDTALKVLGVHWDPTTDSFGYHGNTDGGSITKRIVLSTIARLYDPIGALGPILLWAKGLMQDLWIEKLGWDSPLPTSLQLKWRQFLDELPLLSRVSLPRHIDIRRVKEVQMVGFADASQRGYAASVFLRIADNLGHFHVYFITCKTKIAPLKGSQIDIAVTIPRLELAWTDSTVVLAWLTREQKQFKIFVTNRVAKIHALVPNCEWAHVSTDENPADPASRGMLPSELLSCSKHMSGPDFLRQDVSHWPVVPSTEVTVALEELPERKSTVQCILHVHKEESHWLERFSSLCLLQRVIGYCLRFIDRARKRQASSGPISLAEQHQALYRAIKYIQKTYYSDLHKQIAAHRDIAPATLAQLAPYVDQAGLIRVGGRLKYSTLDDNAKHPILLPQRCHLTELIIRYYHQLSLHGGARVVLSMISRQYWIISGRAAVRRTIYSCIPCTKYRASTPQPFMADLPASRVTANRPFYNVGMDYGGPFIVKESRRRGSRTHKAYLALFVCMSVKAVHLEIVTDLSTESFLAAMDRFTSRRGIPANIYTDCGTNYVGAAKQIKALLKANSVRQTIASRIQCEWHFNPPGAPHFGGLWEAAIKSTKTHLKKVVGAQIYTIEEMTTLVIRIEGVLNSRPLQSLSSDPNDLEALTPGHFLIGQPLLAIPDENVIDVPINRLRRWQLIRQAQQSFWRRWSHEYLQTLQGRKKWFKQTENLAVGDLVVVHTPNRPPMSWQLGRISEVHPGPDGVIRVVTIRTADGLLKRPVVKVTKLPVEDERRPEN</sequence>
<dbReference type="GO" id="GO:0004190">
    <property type="term" value="F:aspartic-type endopeptidase activity"/>
    <property type="evidence" value="ECO:0007669"/>
    <property type="project" value="InterPro"/>
</dbReference>
<dbReference type="GO" id="GO:0003676">
    <property type="term" value="F:nucleic acid binding"/>
    <property type="evidence" value="ECO:0007669"/>
    <property type="project" value="InterPro"/>
</dbReference>
<dbReference type="SUPFAM" id="SSF56672">
    <property type="entry name" value="DNA/RNA polymerases"/>
    <property type="match status" value="1"/>
</dbReference>
<name>A0A6G0W2J2_APHCR</name>
<proteinExistence type="predicted"/>
<feature type="domain" description="Integrase catalytic" evidence="7">
    <location>
        <begin position="1145"/>
        <end position="1333"/>
    </location>
</feature>
<dbReference type="PROSITE" id="PS00141">
    <property type="entry name" value="ASP_PROTEASE"/>
    <property type="match status" value="1"/>
</dbReference>
<organism evidence="8 9">
    <name type="scientific">Aphis craccivora</name>
    <name type="common">Cowpea aphid</name>
    <dbReference type="NCBI Taxonomy" id="307492"/>
    <lineage>
        <taxon>Eukaryota</taxon>
        <taxon>Metazoa</taxon>
        <taxon>Ecdysozoa</taxon>
        <taxon>Arthropoda</taxon>
        <taxon>Hexapoda</taxon>
        <taxon>Insecta</taxon>
        <taxon>Pterygota</taxon>
        <taxon>Neoptera</taxon>
        <taxon>Paraneoptera</taxon>
        <taxon>Hemiptera</taxon>
        <taxon>Sternorrhyncha</taxon>
        <taxon>Aphidomorpha</taxon>
        <taxon>Aphidoidea</taxon>
        <taxon>Aphididae</taxon>
        <taxon>Aphidini</taxon>
        <taxon>Aphis</taxon>
        <taxon>Aphis</taxon>
    </lineage>
</organism>
<dbReference type="PROSITE" id="PS50994">
    <property type="entry name" value="INTEGRASE"/>
    <property type="match status" value="1"/>
</dbReference>
<gene>
    <name evidence="8" type="ORF">FWK35_00037384</name>
</gene>
<dbReference type="Gene3D" id="3.30.70.270">
    <property type="match status" value="1"/>
</dbReference>
<evidence type="ECO:0000256" key="6">
    <source>
        <dbReference type="ARBA" id="ARBA00022918"/>
    </source>
</evidence>
<protein>
    <submittedName>
        <fullName evidence="8">Integrase catalytic domain-containing protein</fullName>
    </submittedName>
</protein>
<dbReference type="InterPro" id="IPR001969">
    <property type="entry name" value="Aspartic_peptidase_AS"/>
</dbReference>
<evidence type="ECO:0000256" key="2">
    <source>
        <dbReference type="ARBA" id="ARBA00022695"/>
    </source>
</evidence>
<dbReference type="PANTHER" id="PTHR47331:SF1">
    <property type="entry name" value="GAG-LIKE PROTEIN"/>
    <property type="match status" value="1"/>
</dbReference>
<evidence type="ECO:0000256" key="1">
    <source>
        <dbReference type="ARBA" id="ARBA00022679"/>
    </source>
</evidence>
<dbReference type="SUPFAM" id="SSF53098">
    <property type="entry name" value="Ribonuclease H-like"/>
    <property type="match status" value="1"/>
</dbReference>
<evidence type="ECO:0000313" key="8">
    <source>
        <dbReference type="EMBL" id="KAF0716068.1"/>
    </source>
</evidence>
<dbReference type="OrthoDB" id="6626799at2759"/>
<dbReference type="InterPro" id="IPR043128">
    <property type="entry name" value="Rev_trsase/Diguanyl_cyclase"/>
</dbReference>
<keyword evidence="1" id="KW-0808">Transferase</keyword>
<comment type="caution">
    <text evidence="8">The sequence shown here is derived from an EMBL/GenBank/DDBJ whole genome shotgun (WGS) entry which is preliminary data.</text>
</comment>
<dbReference type="InterPro" id="IPR036397">
    <property type="entry name" value="RNaseH_sf"/>
</dbReference>
<dbReference type="InterPro" id="IPR041588">
    <property type="entry name" value="Integrase_H2C2"/>
</dbReference>
<dbReference type="Pfam" id="PF17921">
    <property type="entry name" value="Integrase_H2C2"/>
    <property type="match status" value="1"/>
</dbReference>
<dbReference type="PANTHER" id="PTHR47331">
    <property type="entry name" value="PHD-TYPE DOMAIN-CONTAINING PROTEIN"/>
    <property type="match status" value="1"/>
</dbReference>
<evidence type="ECO:0000259" key="7">
    <source>
        <dbReference type="PROSITE" id="PS50994"/>
    </source>
</evidence>
<dbReference type="Gene3D" id="3.30.420.10">
    <property type="entry name" value="Ribonuclease H-like superfamily/Ribonuclease H"/>
    <property type="match status" value="1"/>
</dbReference>
<keyword evidence="5" id="KW-0378">Hydrolase</keyword>
<dbReference type="GO" id="GO:0003964">
    <property type="term" value="F:RNA-directed DNA polymerase activity"/>
    <property type="evidence" value="ECO:0007669"/>
    <property type="project" value="UniProtKB-KW"/>
</dbReference>
<dbReference type="EMBL" id="VUJU01010054">
    <property type="protein sequence ID" value="KAF0716068.1"/>
    <property type="molecule type" value="Genomic_DNA"/>
</dbReference>
<dbReference type="InterPro" id="IPR040676">
    <property type="entry name" value="DUF5641"/>
</dbReference>
<dbReference type="Pfam" id="PF18701">
    <property type="entry name" value="DUF5641"/>
    <property type="match status" value="1"/>
</dbReference>
<dbReference type="Gene3D" id="3.10.10.10">
    <property type="entry name" value="HIV Type 1 Reverse Transcriptase, subunit A, domain 1"/>
    <property type="match status" value="1"/>
</dbReference>
<dbReference type="InterPro" id="IPR012337">
    <property type="entry name" value="RNaseH-like_sf"/>
</dbReference>
<dbReference type="GO" id="GO:0004519">
    <property type="term" value="F:endonuclease activity"/>
    <property type="evidence" value="ECO:0007669"/>
    <property type="project" value="UniProtKB-KW"/>
</dbReference>
<evidence type="ECO:0000313" key="9">
    <source>
        <dbReference type="Proteomes" id="UP000478052"/>
    </source>
</evidence>
<dbReference type="Pfam" id="PF05380">
    <property type="entry name" value="Peptidase_A17"/>
    <property type="match status" value="1"/>
</dbReference>
<dbReference type="GO" id="GO:0042575">
    <property type="term" value="C:DNA polymerase complex"/>
    <property type="evidence" value="ECO:0007669"/>
    <property type="project" value="UniProtKB-ARBA"/>
</dbReference>
<keyword evidence="2" id="KW-0548">Nucleotidyltransferase</keyword>
<dbReference type="Gene3D" id="2.40.70.10">
    <property type="entry name" value="Acid Proteases"/>
    <property type="match status" value="1"/>
</dbReference>
<feature type="non-terminal residue" evidence="8">
    <location>
        <position position="1454"/>
    </location>
</feature>
<dbReference type="CDD" id="cd00303">
    <property type="entry name" value="retropepsin_like"/>
    <property type="match status" value="1"/>
</dbReference>
<evidence type="ECO:0000256" key="3">
    <source>
        <dbReference type="ARBA" id="ARBA00022722"/>
    </source>
</evidence>
<dbReference type="Proteomes" id="UP000478052">
    <property type="component" value="Unassembled WGS sequence"/>
</dbReference>
<dbReference type="InterPro" id="IPR001584">
    <property type="entry name" value="Integrase_cat-core"/>
</dbReference>
<dbReference type="InterPro" id="IPR021109">
    <property type="entry name" value="Peptidase_aspartic_dom_sf"/>
</dbReference>
<accession>A0A6G0W2J2</accession>
<feature type="non-terminal residue" evidence="8">
    <location>
        <position position="1"/>
    </location>
</feature>
<dbReference type="GO" id="GO:0015074">
    <property type="term" value="P:DNA integration"/>
    <property type="evidence" value="ECO:0007669"/>
    <property type="project" value="InterPro"/>
</dbReference>
<keyword evidence="4" id="KW-0255">Endonuclease</keyword>
<keyword evidence="3" id="KW-0540">Nuclease</keyword>
<keyword evidence="6" id="KW-0695">RNA-directed DNA polymerase</keyword>